<evidence type="ECO:0000313" key="1">
    <source>
        <dbReference type="EMBL" id="WNV46818.1"/>
    </source>
</evidence>
<name>A0AA96TCW5_9CAUD</name>
<evidence type="ECO:0000313" key="2">
    <source>
        <dbReference type="Proteomes" id="UP001301544"/>
    </source>
</evidence>
<sequence>MQTSKVVDKISKKKVYDPVDEEVRKRKKREDTKRNHKFRSRFLNVPCSDPTDTAGLY</sequence>
<proteinExistence type="predicted"/>
<accession>A0AA96TCW5</accession>
<keyword evidence="2" id="KW-1185">Reference proteome</keyword>
<protein>
    <submittedName>
        <fullName evidence="1">Uncharacterized protein</fullName>
    </submittedName>
</protein>
<reference evidence="1 2" key="1">
    <citation type="submission" date="2023-09" db="EMBL/GenBank/DDBJ databases">
        <title>A novel Klebsiella quasipneumoniae phage indicates co-existence of ecological risk and microbial resource in karst system.</title>
        <authorList>
            <person name="Liu Y."/>
        </authorList>
    </citation>
    <scope>NUCLEOTIDE SEQUENCE [LARGE SCALE GENOMIC DNA]</scope>
</reference>
<dbReference type="EMBL" id="OR591532">
    <property type="protein sequence ID" value="WNV46818.1"/>
    <property type="molecule type" value="Genomic_DNA"/>
</dbReference>
<dbReference type="Proteomes" id="UP001301544">
    <property type="component" value="Segment"/>
</dbReference>
<organism evidence="1 2">
    <name type="scientific">Klebsiella phage KL01</name>
    <dbReference type="NCBI Taxonomy" id="3077152"/>
    <lineage>
        <taxon>Viruses</taxon>
        <taxon>Duplodnaviria</taxon>
        <taxon>Heunggongvirae</taxon>
        <taxon>Uroviricota</taxon>
        <taxon>Caudoviricetes</taxon>
        <taxon>Autographivirales</taxon>
        <taxon>Autographivirales incertae sedis</taxon>
        <taxon>Reminisvirus</taxon>
        <taxon>Reminisvirus KL01</taxon>
    </lineage>
</organism>